<comment type="caution">
    <text evidence="2">The sequence shown here is derived from an EMBL/GenBank/DDBJ whole genome shotgun (WGS) entry which is preliminary data.</text>
</comment>
<dbReference type="RefSeq" id="WP_182484639.1">
    <property type="nucleotide sequence ID" value="NZ_JACGWU010000003.1"/>
</dbReference>
<accession>A0A7W3JTX2</accession>
<protein>
    <recommendedName>
        <fullName evidence="4">Metallopeptidase family protein</fullName>
    </recommendedName>
</protein>
<gene>
    <name evidence="2" type="ORF">FB555_001299</name>
</gene>
<evidence type="ECO:0000313" key="3">
    <source>
        <dbReference type="Proteomes" id="UP000524237"/>
    </source>
</evidence>
<evidence type="ECO:0000313" key="2">
    <source>
        <dbReference type="EMBL" id="MBA8829196.1"/>
    </source>
</evidence>
<dbReference type="EMBL" id="JACGWU010000003">
    <property type="protein sequence ID" value="MBA8829196.1"/>
    <property type="molecule type" value="Genomic_DNA"/>
</dbReference>
<dbReference type="CDD" id="cd12954">
    <property type="entry name" value="MMP_TTHA0227_like_1"/>
    <property type="match status" value="1"/>
</dbReference>
<keyword evidence="3" id="KW-1185">Reference proteome</keyword>
<feature type="region of interest" description="Disordered" evidence="1">
    <location>
        <begin position="1"/>
        <end position="35"/>
    </location>
</feature>
<reference evidence="2 3" key="1">
    <citation type="submission" date="2020-07" db="EMBL/GenBank/DDBJ databases">
        <title>Sequencing the genomes of 1000 actinobacteria strains.</title>
        <authorList>
            <person name="Klenk H.-P."/>
        </authorList>
    </citation>
    <scope>NUCLEOTIDE SEQUENCE [LARGE SCALE GENOMIC DNA]</scope>
    <source>
        <strain evidence="2 3">DSM 23737</strain>
    </source>
</reference>
<evidence type="ECO:0000256" key="1">
    <source>
        <dbReference type="SAM" id="MobiDB-lite"/>
    </source>
</evidence>
<evidence type="ECO:0008006" key="4">
    <source>
        <dbReference type="Google" id="ProtNLM"/>
    </source>
</evidence>
<name>A0A7W3JTX2_9MICO</name>
<sequence>MARDKQTDSFSSPVPPRGLTRDRHGRGMRGPVTGPHLPRLRGRIDTFFLTVSHTVDYLRGLWPEELADVHFDVAATPPRTDVAGVVERWKVDHERRRIVLYRIPIQRMSRLHIDDDLHRQMMIESVVFRGVAELLGKEPWDLGPERYRH</sequence>
<dbReference type="SUPFAM" id="SSF55486">
    <property type="entry name" value="Metalloproteases ('zincins'), catalytic domain"/>
    <property type="match status" value="1"/>
</dbReference>
<dbReference type="Proteomes" id="UP000524237">
    <property type="component" value="Unassembled WGS sequence"/>
</dbReference>
<dbReference type="AlphaFoldDB" id="A0A7W3JTX2"/>
<proteinExistence type="predicted"/>
<organism evidence="2 3">
    <name type="scientific">Alpinimonas psychrophila</name>
    <dbReference type="NCBI Taxonomy" id="748908"/>
    <lineage>
        <taxon>Bacteria</taxon>
        <taxon>Bacillati</taxon>
        <taxon>Actinomycetota</taxon>
        <taxon>Actinomycetes</taxon>
        <taxon>Micrococcales</taxon>
        <taxon>Microbacteriaceae</taxon>
        <taxon>Alpinimonas</taxon>
    </lineage>
</organism>